<accession>A0ABU7B807</accession>
<evidence type="ECO:0000313" key="2">
    <source>
        <dbReference type="EMBL" id="MED6246711.1"/>
    </source>
</evidence>
<organism evidence="2 3">
    <name type="scientific">Ataeniobius toweri</name>
    <dbReference type="NCBI Taxonomy" id="208326"/>
    <lineage>
        <taxon>Eukaryota</taxon>
        <taxon>Metazoa</taxon>
        <taxon>Chordata</taxon>
        <taxon>Craniata</taxon>
        <taxon>Vertebrata</taxon>
        <taxon>Euteleostomi</taxon>
        <taxon>Actinopterygii</taxon>
        <taxon>Neopterygii</taxon>
        <taxon>Teleostei</taxon>
        <taxon>Neoteleostei</taxon>
        <taxon>Acanthomorphata</taxon>
        <taxon>Ovalentaria</taxon>
        <taxon>Atherinomorphae</taxon>
        <taxon>Cyprinodontiformes</taxon>
        <taxon>Goodeidae</taxon>
        <taxon>Ataeniobius</taxon>
    </lineage>
</organism>
<dbReference type="Proteomes" id="UP001345963">
    <property type="component" value="Unassembled WGS sequence"/>
</dbReference>
<feature type="compositionally biased region" description="Polar residues" evidence="1">
    <location>
        <begin position="264"/>
        <end position="273"/>
    </location>
</feature>
<feature type="compositionally biased region" description="Low complexity" evidence="1">
    <location>
        <begin position="108"/>
        <end position="122"/>
    </location>
</feature>
<feature type="region of interest" description="Disordered" evidence="1">
    <location>
        <begin position="264"/>
        <end position="286"/>
    </location>
</feature>
<sequence>MKKCSIAINSNVNVASAFVNSAKMSEKVSNVNTVSIRAEQTGEDIERPGLRQQTTCNQVPREGSNSTVLTSSVTSRSHQRQWSVDFYKYQAPPVIMVRKNKKEPEPPQRAASLQQLQRSSHSSLKRYSCPPIGIFMSTSSSSSSTPTSPCCSPTSVPISVIIGPDPLGWKMQPISRSRSSQARTKRLSLQIPLPAVPTSSSLKPEPSSQTKPALRPKPFRRHHSESSAFLNSLEKTLPVVTLEHLHAVHLQPVSLSDGSDNVFDESTQGQESVCASPPKIPPPVPEKTAMTRKKAYLIACSQQHCKPVRANINSINATKLMSKHWHQNMGYVTICKTKMAELHLNNVCNRNK</sequence>
<proteinExistence type="predicted"/>
<evidence type="ECO:0000313" key="3">
    <source>
        <dbReference type="Proteomes" id="UP001345963"/>
    </source>
</evidence>
<feature type="region of interest" description="Disordered" evidence="1">
    <location>
        <begin position="192"/>
        <end position="223"/>
    </location>
</feature>
<evidence type="ECO:0000256" key="1">
    <source>
        <dbReference type="SAM" id="MobiDB-lite"/>
    </source>
</evidence>
<reference evidence="2 3" key="1">
    <citation type="submission" date="2021-07" db="EMBL/GenBank/DDBJ databases">
        <authorList>
            <person name="Palmer J.M."/>
        </authorList>
    </citation>
    <scope>NUCLEOTIDE SEQUENCE [LARGE SCALE GENOMIC DNA]</scope>
    <source>
        <strain evidence="2 3">AT_MEX2019</strain>
        <tissue evidence="2">Muscle</tissue>
    </source>
</reference>
<feature type="compositionally biased region" description="Polar residues" evidence="1">
    <location>
        <begin position="197"/>
        <end position="211"/>
    </location>
</feature>
<keyword evidence="3" id="KW-1185">Reference proteome</keyword>
<gene>
    <name evidence="2" type="ORF">ATANTOWER_022319</name>
</gene>
<protein>
    <submittedName>
        <fullName evidence="2">Uncharacterized protein</fullName>
    </submittedName>
</protein>
<dbReference type="EMBL" id="JAHUTI010044200">
    <property type="protein sequence ID" value="MED6246711.1"/>
    <property type="molecule type" value="Genomic_DNA"/>
</dbReference>
<feature type="region of interest" description="Disordered" evidence="1">
    <location>
        <begin position="100"/>
        <end position="125"/>
    </location>
</feature>
<comment type="caution">
    <text evidence="2">The sequence shown here is derived from an EMBL/GenBank/DDBJ whole genome shotgun (WGS) entry which is preliminary data.</text>
</comment>
<name>A0ABU7B807_9TELE</name>